<dbReference type="PROSITE" id="PS50082">
    <property type="entry name" value="WD_REPEATS_2"/>
    <property type="match status" value="5"/>
</dbReference>
<dbReference type="InterPro" id="IPR019334">
    <property type="entry name" value="TMEM170A/B/YPR153W-like"/>
</dbReference>
<evidence type="ECO:0000256" key="3">
    <source>
        <dbReference type="ARBA" id="ARBA00006325"/>
    </source>
</evidence>
<dbReference type="eggNOG" id="KOG0284">
    <property type="taxonomic scope" value="Eukaryota"/>
</dbReference>
<dbReference type="GO" id="GO:0016020">
    <property type="term" value="C:membrane"/>
    <property type="evidence" value="ECO:0007669"/>
    <property type="project" value="UniProtKB-SubCell"/>
</dbReference>
<dbReference type="Proteomes" id="UP000011761">
    <property type="component" value="Unassembled WGS sequence"/>
</dbReference>
<evidence type="ECO:0000256" key="17">
    <source>
        <dbReference type="SAM" id="Phobius"/>
    </source>
</evidence>
<dbReference type="SUPFAM" id="SSF50978">
    <property type="entry name" value="WD40 repeat-like"/>
    <property type="match status" value="1"/>
</dbReference>
<evidence type="ECO:0000256" key="1">
    <source>
        <dbReference type="ARBA" id="ARBA00004123"/>
    </source>
</evidence>
<dbReference type="GO" id="GO:0005847">
    <property type="term" value="C:mRNA cleavage and polyadenylation specificity factor complex"/>
    <property type="evidence" value="ECO:0007669"/>
    <property type="project" value="TreeGrafter"/>
</dbReference>
<feature type="repeat" description="WD" evidence="14">
    <location>
        <begin position="83"/>
        <end position="115"/>
    </location>
</feature>
<evidence type="ECO:0000256" key="10">
    <source>
        <dbReference type="ARBA" id="ARBA00023136"/>
    </source>
</evidence>
<keyword evidence="6 17" id="KW-0812">Transmembrane</keyword>
<feature type="region of interest" description="Disordered" evidence="16">
    <location>
        <begin position="564"/>
        <end position="593"/>
    </location>
</feature>
<keyword evidence="9 17" id="KW-1133">Transmembrane helix</keyword>
<organism evidence="18 19">
    <name type="scientific">Baudoinia panamericana (strain UAMH 10762)</name>
    <name type="common">Angels' share fungus</name>
    <name type="synonym">Baudoinia compniacensis (strain UAMH 10762)</name>
    <dbReference type="NCBI Taxonomy" id="717646"/>
    <lineage>
        <taxon>Eukaryota</taxon>
        <taxon>Fungi</taxon>
        <taxon>Dikarya</taxon>
        <taxon>Ascomycota</taxon>
        <taxon>Pezizomycotina</taxon>
        <taxon>Dothideomycetes</taxon>
        <taxon>Dothideomycetidae</taxon>
        <taxon>Mycosphaerellales</taxon>
        <taxon>Teratosphaeriaceae</taxon>
        <taxon>Baudoinia</taxon>
    </lineage>
</organism>
<keyword evidence="8" id="KW-0159">Chromosome partition</keyword>
<dbReference type="CDD" id="cd00200">
    <property type="entry name" value="WD40"/>
    <property type="match status" value="1"/>
</dbReference>
<dbReference type="GeneID" id="19108643"/>
<feature type="compositionally biased region" description="Acidic residues" evidence="16">
    <location>
        <begin position="433"/>
        <end position="444"/>
    </location>
</feature>
<keyword evidence="7" id="KW-0677">Repeat</keyword>
<sequence>MDGGYHGEHGSFERRGRVNRRNATDIGTTYVHWMRNRRPTGRRIRGFEVERPDSDFIVDMLPPAARKGHAADSLPAKHVHSSLNKVRQPVNAVKWTPEGRRLLTGSTSGEFTLWNGTGFNFETIMQAHDVAIRTLCYSHNDEWLLSADQDGVIKYWQPNFNNVQQIRAHEYPVRDVAFAPTDAKFVSASDDQTIKIWDFASGELQSTLDGHQWDVKCADWHPTKGLIVSGSKDHTVRLWDPRSGRCLTVLHGHKNTLTMTRFEPNNGVLLASCAREQTARVFDIRMMRDVFLLKGHNKEISSMVWHPIHSNMLSTGGNEGSMMHYLLDEQNAPAGTALTVSPYDAPNPADSTAQTVDPAHRVEHAHEYAIWNMDWHPLGHILASGSNDRATRFWTRPRPGDDSYVNDRWHIGQEAAEAQGTWKKSEAQRREQEDEADDEAEGIDDQQMPVRPFLPGLPGLSGLPGLAKPSFPDGTSTGGAQSMGLPDFSNGASLPFQMPNGGVPAPSPGMDLEALKKAFGGQLPQPPFPPPNGSLLPMPNFANGAPPQLPPGFVPPPGFPMPTLPWTAQSPTPTNGTGGSGRRRAPLPSQAESLQAEMRQGSNFLKTVVDTRPLSYTPPQFPALYWPFPVYGTQTQYLYDARSMWLFTLYWTLICVVGIHIIAASYAVAMQWKNWKIVWVVPIIYVVVGGIEAVIAGNVVGGLLSGVYSVGYFRMSTWIPLSWGIINTLVLVLSSFAIQGGL</sequence>
<dbReference type="SMART" id="SM00320">
    <property type="entry name" value="WD40"/>
    <property type="match status" value="7"/>
</dbReference>
<feature type="repeat" description="WD" evidence="14">
    <location>
        <begin position="125"/>
        <end position="157"/>
    </location>
</feature>
<comment type="function">
    <text evidence="12">Required for 3'-end cleavage and polyadenylation of pre-mRNAs. Also involved in chromosome segregation where it has a role in chromosome attachment to the mitotic spindle.</text>
</comment>
<dbReference type="PANTHER" id="PTHR22836">
    <property type="entry name" value="WD40 REPEAT PROTEIN"/>
    <property type="match status" value="1"/>
</dbReference>
<evidence type="ECO:0000256" key="7">
    <source>
        <dbReference type="ARBA" id="ARBA00022737"/>
    </source>
</evidence>
<dbReference type="OrthoDB" id="16717at2759"/>
<evidence type="ECO:0000256" key="13">
    <source>
        <dbReference type="ARBA" id="ARBA00026154"/>
    </source>
</evidence>
<evidence type="ECO:0000313" key="18">
    <source>
        <dbReference type="EMBL" id="EMC99017.1"/>
    </source>
</evidence>
<keyword evidence="11 15" id="KW-0539">Nucleus</keyword>
<dbReference type="OMA" id="HAHEYAI"/>
<feature type="repeat" description="WD" evidence="14">
    <location>
        <begin position="208"/>
        <end position="249"/>
    </location>
</feature>
<evidence type="ECO:0000256" key="6">
    <source>
        <dbReference type="ARBA" id="ARBA00022692"/>
    </source>
</evidence>
<dbReference type="HOGENOM" id="CLU_000288_77_1_1"/>
<dbReference type="InterPro" id="IPR020472">
    <property type="entry name" value="WD40_PAC1"/>
</dbReference>
<keyword evidence="5 15" id="KW-0507">mRNA processing</keyword>
<dbReference type="FunFam" id="2.130.10.10:FF:001039">
    <property type="entry name" value="Polyadenylation factor subunit 2"/>
    <property type="match status" value="1"/>
</dbReference>
<dbReference type="EMBL" id="KB445552">
    <property type="protein sequence ID" value="EMC99017.1"/>
    <property type="molecule type" value="Genomic_DNA"/>
</dbReference>
<evidence type="ECO:0000256" key="11">
    <source>
        <dbReference type="ARBA" id="ARBA00023242"/>
    </source>
</evidence>
<dbReference type="InterPro" id="IPR036322">
    <property type="entry name" value="WD40_repeat_dom_sf"/>
</dbReference>
<feature type="compositionally biased region" description="Basic and acidic residues" evidence="16">
    <location>
        <begin position="423"/>
        <end position="432"/>
    </location>
</feature>
<comment type="similarity">
    <text evidence="3">Belongs to the TMEM170 family.</text>
</comment>
<evidence type="ECO:0000313" key="19">
    <source>
        <dbReference type="Proteomes" id="UP000011761"/>
    </source>
</evidence>
<feature type="repeat" description="WD" evidence="14">
    <location>
        <begin position="363"/>
        <end position="394"/>
    </location>
</feature>
<feature type="repeat" description="WD" evidence="14">
    <location>
        <begin position="166"/>
        <end position="207"/>
    </location>
</feature>
<evidence type="ECO:0000256" key="2">
    <source>
        <dbReference type="ARBA" id="ARBA00004141"/>
    </source>
</evidence>
<dbReference type="InterPro" id="IPR001680">
    <property type="entry name" value="WD40_rpt"/>
</dbReference>
<feature type="region of interest" description="Disordered" evidence="16">
    <location>
        <begin position="416"/>
        <end position="482"/>
    </location>
</feature>
<evidence type="ECO:0000256" key="4">
    <source>
        <dbReference type="ARBA" id="ARBA00022574"/>
    </source>
</evidence>
<evidence type="ECO:0000256" key="16">
    <source>
        <dbReference type="SAM" id="MobiDB-lite"/>
    </source>
</evidence>
<dbReference type="PROSITE" id="PS50294">
    <property type="entry name" value="WD_REPEATS_REGION"/>
    <property type="match status" value="4"/>
</dbReference>
<feature type="transmembrane region" description="Helical" evidence="17">
    <location>
        <begin position="644"/>
        <end position="668"/>
    </location>
</feature>
<feature type="compositionally biased region" description="Low complexity" evidence="16">
    <location>
        <begin position="453"/>
        <end position="466"/>
    </location>
</feature>
<proteinExistence type="inferred from homology"/>
<dbReference type="STRING" id="717646.M2LWJ5"/>
<evidence type="ECO:0000256" key="12">
    <source>
        <dbReference type="ARBA" id="ARBA00025498"/>
    </source>
</evidence>
<protein>
    <recommendedName>
        <fullName evidence="13 15">Polyadenylation factor subunit 2</fullName>
    </recommendedName>
</protein>
<feature type="compositionally biased region" description="Basic and acidic residues" evidence="16">
    <location>
        <begin position="1"/>
        <end position="16"/>
    </location>
</feature>
<dbReference type="InterPro" id="IPR015943">
    <property type="entry name" value="WD40/YVTN_repeat-like_dom_sf"/>
</dbReference>
<evidence type="ECO:0000256" key="9">
    <source>
        <dbReference type="ARBA" id="ARBA00022989"/>
    </source>
</evidence>
<gene>
    <name evidence="18" type="ORF">BAUCODRAFT_146005</name>
</gene>
<keyword evidence="19" id="KW-1185">Reference proteome</keyword>
<keyword evidence="4 14" id="KW-0853">WD repeat</keyword>
<dbReference type="Gene3D" id="2.130.10.10">
    <property type="entry name" value="YVTN repeat-like/Quinoprotein amine dehydrogenase"/>
    <property type="match status" value="2"/>
</dbReference>
<dbReference type="InterPro" id="IPR045245">
    <property type="entry name" value="Pfs2-like"/>
</dbReference>
<feature type="transmembrane region" description="Helical" evidence="17">
    <location>
        <begin position="717"/>
        <end position="738"/>
    </location>
</feature>
<dbReference type="GO" id="GO:0007059">
    <property type="term" value="P:chromosome segregation"/>
    <property type="evidence" value="ECO:0007669"/>
    <property type="project" value="UniProtKB-KW"/>
</dbReference>
<evidence type="ECO:0000256" key="15">
    <source>
        <dbReference type="RuleBase" id="RU369034"/>
    </source>
</evidence>
<dbReference type="FunFam" id="2.130.10.10:FF:002008">
    <property type="entry name" value="Polyadenylation factor subunit 2"/>
    <property type="match status" value="1"/>
</dbReference>
<feature type="region of interest" description="Disordered" evidence="16">
    <location>
        <begin position="1"/>
        <end position="21"/>
    </location>
</feature>
<accession>M2LWJ5</accession>
<dbReference type="Pfam" id="PF10190">
    <property type="entry name" value="Tmemb_170"/>
    <property type="match status" value="1"/>
</dbReference>
<dbReference type="PANTHER" id="PTHR22836:SF0">
    <property type="entry name" value="PRE-MRNA 3' END PROCESSING PROTEIN WDR33"/>
    <property type="match status" value="1"/>
</dbReference>
<dbReference type="AlphaFoldDB" id="M2LWJ5"/>
<comment type="subcellular location">
    <subcellularLocation>
        <location evidence="2">Membrane</location>
        <topology evidence="2">Multi-pass membrane protein</topology>
    </subcellularLocation>
    <subcellularLocation>
        <location evidence="1 15">Nucleus</location>
    </subcellularLocation>
</comment>
<name>M2LWJ5_BAUPA</name>
<feature type="transmembrane region" description="Helical" evidence="17">
    <location>
        <begin position="677"/>
        <end position="697"/>
    </location>
</feature>
<dbReference type="KEGG" id="bcom:BAUCODRAFT_146005"/>
<reference evidence="18 19" key="1">
    <citation type="journal article" date="2012" name="PLoS Pathog.">
        <title>Diverse lifestyles and strategies of plant pathogenesis encoded in the genomes of eighteen Dothideomycetes fungi.</title>
        <authorList>
            <person name="Ohm R.A."/>
            <person name="Feau N."/>
            <person name="Henrissat B."/>
            <person name="Schoch C.L."/>
            <person name="Horwitz B.A."/>
            <person name="Barry K.W."/>
            <person name="Condon B.J."/>
            <person name="Copeland A.C."/>
            <person name="Dhillon B."/>
            <person name="Glaser F."/>
            <person name="Hesse C.N."/>
            <person name="Kosti I."/>
            <person name="LaButti K."/>
            <person name="Lindquist E.A."/>
            <person name="Lucas S."/>
            <person name="Salamov A.A."/>
            <person name="Bradshaw R.E."/>
            <person name="Ciuffetti L."/>
            <person name="Hamelin R.C."/>
            <person name="Kema G.H.J."/>
            <person name="Lawrence C."/>
            <person name="Scott J.A."/>
            <person name="Spatafora J.W."/>
            <person name="Turgeon B.G."/>
            <person name="de Wit P.J.G.M."/>
            <person name="Zhong S."/>
            <person name="Goodwin S.B."/>
            <person name="Grigoriev I.V."/>
        </authorList>
    </citation>
    <scope>NUCLEOTIDE SEQUENCE [LARGE SCALE GENOMIC DNA]</scope>
    <source>
        <strain evidence="18 19">UAMH 10762</strain>
    </source>
</reference>
<keyword evidence="10 17" id="KW-0472">Membrane</keyword>
<dbReference type="GO" id="GO:0031124">
    <property type="term" value="P:mRNA 3'-end processing"/>
    <property type="evidence" value="ECO:0007669"/>
    <property type="project" value="UniProtKB-UniRule"/>
</dbReference>
<evidence type="ECO:0000256" key="8">
    <source>
        <dbReference type="ARBA" id="ARBA00022829"/>
    </source>
</evidence>
<evidence type="ECO:0000256" key="14">
    <source>
        <dbReference type="PROSITE-ProRule" id="PRU00221"/>
    </source>
</evidence>
<evidence type="ECO:0000256" key="5">
    <source>
        <dbReference type="ARBA" id="ARBA00022664"/>
    </source>
</evidence>
<dbReference type="PRINTS" id="PR00320">
    <property type="entry name" value="GPROTEINBRPT"/>
</dbReference>
<dbReference type="Pfam" id="PF00400">
    <property type="entry name" value="WD40"/>
    <property type="match status" value="6"/>
</dbReference>
<dbReference type="RefSeq" id="XP_007674069.1">
    <property type="nucleotide sequence ID" value="XM_007675879.1"/>
</dbReference>